<protein>
    <submittedName>
        <fullName evidence="2">Uncharacterized protein</fullName>
    </submittedName>
</protein>
<evidence type="ECO:0000256" key="1">
    <source>
        <dbReference type="SAM" id="MobiDB-lite"/>
    </source>
</evidence>
<feature type="region of interest" description="Disordered" evidence="1">
    <location>
        <begin position="40"/>
        <end position="91"/>
    </location>
</feature>
<feature type="compositionally biased region" description="Basic and acidic residues" evidence="1">
    <location>
        <begin position="40"/>
        <end position="54"/>
    </location>
</feature>
<organism evidence="2 3">
    <name type="scientific">Rangifer tarandus platyrhynchus</name>
    <name type="common">Svalbard reindeer</name>
    <dbReference type="NCBI Taxonomy" id="3082113"/>
    <lineage>
        <taxon>Eukaryota</taxon>
        <taxon>Metazoa</taxon>
        <taxon>Chordata</taxon>
        <taxon>Craniata</taxon>
        <taxon>Vertebrata</taxon>
        <taxon>Euteleostomi</taxon>
        <taxon>Mammalia</taxon>
        <taxon>Eutheria</taxon>
        <taxon>Laurasiatheria</taxon>
        <taxon>Artiodactyla</taxon>
        <taxon>Ruminantia</taxon>
        <taxon>Pecora</taxon>
        <taxon>Cervidae</taxon>
        <taxon>Odocoileinae</taxon>
        <taxon>Rangifer</taxon>
    </lineage>
</organism>
<dbReference type="EMBL" id="OX459940">
    <property type="protein sequence ID" value="CAI9174030.1"/>
    <property type="molecule type" value="Genomic_DNA"/>
</dbReference>
<proteinExistence type="predicted"/>
<evidence type="ECO:0000313" key="2">
    <source>
        <dbReference type="EMBL" id="CAI9174030.1"/>
    </source>
</evidence>
<reference evidence="2" key="1">
    <citation type="submission" date="2023-04" db="EMBL/GenBank/DDBJ databases">
        <authorList>
            <consortium name="ELIXIR-Norway"/>
        </authorList>
    </citation>
    <scope>NUCLEOTIDE SEQUENCE [LARGE SCALE GENOMIC DNA]</scope>
</reference>
<dbReference type="Proteomes" id="UP001176941">
    <property type="component" value="Chromosome 4"/>
</dbReference>
<keyword evidence="3" id="KW-1185">Reference proteome</keyword>
<accession>A0ABN8ZJE4</accession>
<sequence length="183" mass="20458">MCGRGLCWDFYHQERTGGCWQEADIIGYISERGRVLQMEITREGKRKDKKEKEGRKRHTQGGRELEGWAPESLGGTWAGREGSKSGTADLGTSRDLSMRLRLLPAGWPSSEWAYPKRERWRVSAPNDPDGGHMPLTILSQKTPLDPSSVLCWPKPPQAHPDSVGGDAEHTSPRMIISTFLVCS</sequence>
<gene>
    <name evidence="2" type="ORF">MRATA1EN1_LOCUS22992</name>
</gene>
<name>A0ABN8ZJE4_RANTA</name>
<evidence type="ECO:0000313" key="3">
    <source>
        <dbReference type="Proteomes" id="UP001176941"/>
    </source>
</evidence>